<dbReference type="InterPro" id="IPR023286">
    <property type="entry name" value="ABATE_dom_sf"/>
</dbReference>
<accession>A0A9W6W9G3</accession>
<sequence>MSRPLEGEPLALDLVNTVWMDAGVRHDLFEEDALTAWLGLYGFPAEGLAGLVETREAIRACLRGEGEDALNAVLARGRVRYELRDGRRSETVEAPPEWGPAWRAARAYVDLVAEARPERIRKCANPDCLLWFHDVSKNGRRRWCSMEGCGNRAKAARHAARVVERRPEG</sequence>
<name>A0A9W6W9G3_9ACTN</name>
<dbReference type="PANTHER" id="PTHR35525">
    <property type="entry name" value="BLL6575 PROTEIN"/>
    <property type="match status" value="1"/>
</dbReference>
<dbReference type="PANTHER" id="PTHR35525:SF3">
    <property type="entry name" value="BLL6575 PROTEIN"/>
    <property type="match status" value="1"/>
</dbReference>
<feature type="domain" description="Zinc finger CGNR" evidence="1">
    <location>
        <begin position="119"/>
        <end position="161"/>
    </location>
</feature>
<dbReference type="Gene3D" id="1.10.3300.10">
    <property type="entry name" value="Jann2411-like domain"/>
    <property type="match status" value="1"/>
</dbReference>
<dbReference type="Pfam" id="PF07336">
    <property type="entry name" value="ABATE"/>
    <property type="match status" value="1"/>
</dbReference>
<dbReference type="InterPro" id="IPR010852">
    <property type="entry name" value="ABATE"/>
</dbReference>
<dbReference type="Proteomes" id="UP001165079">
    <property type="component" value="Unassembled WGS sequence"/>
</dbReference>
<dbReference type="Pfam" id="PF11706">
    <property type="entry name" value="zf-CGNR"/>
    <property type="match status" value="1"/>
</dbReference>
<organism evidence="2 3">
    <name type="scientific">Actinorhabdospora filicis</name>
    <dbReference type="NCBI Taxonomy" id="1785913"/>
    <lineage>
        <taxon>Bacteria</taxon>
        <taxon>Bacillati</taxon>
        <taxon>Actinomycetota</taxon>
        <taxon>Actinomycetes</taxon>
        <taxon>Micromonosporales</taxon>
        <taxon>Micromonosporaceae</taxon>
        <taxon>Actinorhabdospora</taxon>
    </lineage>
</organism>
<comment type="caution">
    <text evidence="2">The sequence shown here is derived from an EMBL/GenBank/DDBJ whole genome shotgun (WGS) entry which is preliminary data.</text>
</comment>
<dbReference type="AlphaFoldDB" id="A0A9W6W9G3"/>
<dbReference type="EMBL" id="BSTX01000002">
    <property type="protein sequence ID" value="GLZ78589.1"/>
    <property type="molecule type" value="Genomic_DNA"/>
</dbReference>
<dbReference type="SUPFAM" id="SSF160904">
    <property type="entry name" value="Jann2411-like"/>
    <property type="match status" value="1"/>
</dbReference>
<keyword evidence="3" id="KW-1185">Reference proteome</keyword>
<protein>
    <recommendedName>
        <fullName evidence="1">Zinc finger CGNR domain-containing protein</fullName>
    </recommendedName>
</protein>
<gene>
    <name evidence="2" type="ORF">Afil01_33960</name>
</gene>
<proteinExistence type="predicted"/>
<evidence type="ECO:0000313" key="3">
    <source>
        <dbReference type="Proteomes" id="UP001165079"/>
    </source>
</evidence>
<dbReference type="InterPro" id="IPR021005">
    <property type="entry name" value="Znf_CGNR"/>
</dbReference>
<evidence type="ECO:0000313" key="2">
    <source>
        <dbReference type="EMBL" id="GLZ78589.1"/>
    </source>
</evidence>
<evidence type="ECO:0000259" key="1">
    <source>
        <dbReference type="Pfam" id="PF11706"/>
    </source>
</evidence>
<dbReference type="RefSeq" id="WP_285663739.1">
    <property type="nucleotide sequence ID" value="NZ_BSTX01000002.1"/>
</dbReference>
<reference evidence="2" key="1">
    <citation type="submission" date="2023-03" db="EMBL/GenBank/DDBJ databases">
        <title>Actinorhabdospora filicis NBRC 111898.</title>
        <authorList>
            <person name="Ichikawa N."/>
            <person name="Sato H."/>
            <person name="Tonouchi N."/>
        </authorList>
    </citation>
    <scope>NUCLEOTIDE SEQUENCE</scope>
    <source>
        <strain evidence="2">NBRC 111898</strain>
    </source>
</reference>